<comment type="caution">
    <text evidence="1">The sequence shown here is derived from an EMBL/GenBank/DDBJ whole genome shotgun (WGS) entry which is preliminary data.</text>
</comment>
<evidence type="ECO:0000313" key="1">
    <source>
        <dbReference type="EMBL" id="CAG9998979.1"/>
    </source>
</evidence>
<keyword evidence="2" id="KW-1185">Reference proteome</keyword>
<sequence length="83" mass="8826">MQAIFKQLSPRLGKAVTGNGPSVALPHARAAFARPMSTNAPARTWAWSNLSSKTRRNIVVGLSLGAVADSYVCYRQGGETVIP</sequence>
<dbReference type="EMBL" id="CABFNO020001553">
    <property type="protein sequence ID" value="CAG9998979.1"/>
    <property type="molecule type" value="Genomic_DNA"/>
</dbReference>
<dbReference type="Proteomes" id="UP000754883">
    <property type="component" value="Unassembled WGS sequence"/>
</dbReference>
<organism evidence="1 2">
    <name type="scientific">Clonostachys byssicola</name>
    <dbReference type="NCBI Taxonomy" id="160290"/>
    <lineage>
        <taxon>Eukaryota</taxon>
        <taxon>Fungi</taxon>
        <taxon>Dikarya</taxon>
        <taxon>Ascomycota</taxon>
        <taxon>Pezizomycotina</taxon>
        <taxon>Sordariomycetes</taxon>
        <taxon>Hypocreomycetidae</taxon>
        <taxon>Hypocreales</taxon>
        <taxon>Bionectriaceae</taxon>
        <taxon>Clonostachys</taxon>
    </lineage>
</organism>
<dbReference type="AlphaFoldDB" id="A0A9N9UQB8"/>
<proteinExistence type="predicted"/>
<reference evidence="2" key="1">
    <citation type="submission" date="2019-06" db="EMBL/GenBank/DDBJ databases">
        <authorList>
            <person name="Broberg M."/>
        </authorList>
    </citation>
    <scope>NUCLEOTIDE SEQUENCE [LARGE SCALE GENOMIC DNA]</scope>
</reference>
<evidence type="ECO:0000313" key="2">
    <source>
        <dbReference type="Proteomes" id="UP000754883"/>
    </source>
</evidence>
<reference evidence="1 2" key="2">
    <citation type="submission" date="2021-10" db="EMBL/GenBank/DDBJ databases">
        <authorList>
            <person name="Piombo E."/>
        </authorList>
    </citation>
    <scope>NUCLEOTIDE SEQUENCE [LARGE SCALE GENOMIC DNA]</scope>
</reference>
<gene>
    <name evidence="1" type="ORF">CBYS24578_00002211</name>
</gene>
<dbReference type="OrthoDB" id="4870309at2759"/>
<protein>
    <submittedName>
        <fullName evidence="1">Uncharacterized protein</fullName>
    </submittedName>
</protein>
<accession>A0A9N9UQB8</accession>
<name>A0A9N9UQB8_9HYPO</name>